<name>A0ABR2GQD1_9EUKA</name>
<evidence type="ECO:0000313" key="1">
    <source>
        <dbReference type="EMBL" id="KAK8835592.1"/>
    </source>
</evidence>
<protein>
    <recommendedName>
        <fullName evidence="3">Surface antigen BspA-like</fullName>
    </recommendedName>
</protein>
<dbReference type="PANTHER" id="PTHR45661:SF3">
    <property type="entry name" value="IG-LIKE DOMAIN-CONTAINING PROTEIN"/>
    <property type="match status" value="1"/>
</dbReference>
<organism evidence="1 2">
    <name type="scientific">Tritrichomonas musculus</name>
    <dbReference type="NCBI Taxonomy" id="1915356"/>
    <lineage>
        <taxon>Eukaryota</taxon>
        <taxon>Metamonada</taxon>
        <taxon>Parabasalia</taxon>
        <taxon>Tritrichomonadida</taxon>
        <taxon>Tritrichomonadidae</taxon>
        <taxon>Tritrichomonas</taxon>
    </lineage>
</organism>
<reference evidence="1 2" key="1">
    <citation type="submission" date="2024-04" db="EMBL/GenBank/DDBJ databases">
        <title>Tritrichomonas musculus Genome.</title>
        <authorList>
            <person name="Alves-Ferreira E."/>
            <person name="Grigg M."/>
            <person name="Lorenzi H."/>
            <person name="Galac M."/>
        </authorList>
    </citation>
    <scope>NUCLEOTIDE SEQUENCE [LARGE SCALE GENOMIC DNA]</scope>
    <source>
        <strain evidence="1 2">EAF2021</strain>
    </source>
</reference>
<accession>A0ABR2GQD1</accession>
<dbReference type="Pfam" id="PF13306">
    <property type="entry name" value="LRR_5"/>
    <property type="match status" value="5"/>
</dbReference>
<dbReference type="SUPFAM" id="SSF52058">
    <property type="entry name" value="L domain-like"/>
    <property type="match status" value="2"/>
</dbReference>
<gene>
    <name evidence="1" type="ORF">M9Y10_042478</name>
</gene>
<evidence type="ECO:0008006" key="3">
    <source>
        <dbReference type="Google" id="ProtNLM"/>
    </source>
</evidence>
<dbReference type="InterPro" id="IPR032675">
    <property type="entry name" value="LRR_dom_sf"/>
</dbReference>
<keyword evidence="2" id="KW-1185">Reference proteome</keyword>
<sequence>MNDKISSGKRKEEINKISKTIKQDGLIYMLKEEDETADVIGHDDDVKGDILIPRSIIYESKEYIISGLLKDSFNNSRSIRSIRFPPDSELQIIESGTFSESDIESISIPSSILKIEDGWCRLSLPKKVTIIPTTKQQNISYCNDDENVIVGKTDNNKDEYDVLLFVNRDVKKVTIPPNIKQIASFAFNRSLIESIVIPPQITRIGRGAFSCCFQLQRVEISPDSSLQEIEDNVFQCCSIESIFIPPHVKRIGEEAFIGCKRLKDVNLSKESELQIIGKDAFTNTSIESFNVPRHVTQICERAFSLCKKLKCIDFDVNSELQTIQPELFAWSSIEKLTIPSSVCNFESGWCNGLFDLKKVVISPNNHYFMNVDDKMIIGKSDLNSDDYDVLLFVSHGIEKVVIPSFIKQISDFSFSNSLIKSILIPSHVKRICKSAFSGCKQLEFVEFEKNSELETIEDLVFEDSSIKRLKIPSCVMNFSDEWCKGANQLVDIEVFQSKQNNNNINIKCDDCKILFGKTNKESDDFDVLLFAGRDIKTLITPPSIKIIAPFAFSESSIESVFVSAQLIRISKNAFCSCEDLRRIEIPFDSKLQFIDDEAFACTSIESIFIPRFVTRIGYNAFGFCSKLRRIEIPPDSMLQEIGYLAFRSSGIDSIYIPSHVTRICEFPFIDCKNLNIMEFDENTEMELIDIKKINYCQNKNKINMMPTLIRGRAIINPI</sequence>
<dbReference type="InterPro" id="IPR026906">
    <property type="entry name" value="LRR_5"/>
</dbReference>
<proteinExistence type="predicted"/>
<evidence type="ECO:0000313" key="2">
    <source>
        <dbReference type="Proteomes" id="UP001470230"/>
    </source>
</evidence>
<dbReference type="InterPro" id="IPR053139">
    <property type="entry name" value="Surface_bspA-like"/>
</dbReference>
<comment type="caution">
    <text evidence="1">The sequence shown here is derived from an EMBL/GenBank/DDBJ whole genome shotgun (WGS) entry which is preliminary data.</text>
</comment>
<dbReference type="EMBL" id="JAPFFF010000079">
    <property type="protein sequence ID" value="KAK8835592.1"/>
    <property type="molecule type" value="Genomic_DNA"/>
</dbReference>
<dbReference type="Gene3D" id="3.80.10.10">
    <property type="entry name" value="Ribonuclease Inhibitor"/>
    <property type="match status" value="3"/>
</dbReference>
<dbReference type="PANTHER" id="PTHR45661">
    <property type="entry name" value="SURFACE ANTIGEN"/>
    <property type="match status" value="1"/>
</dbReference>
<dbReference type="Proteomes" id="UP001470230">
    <property type="component" value="Unassembled WGS sequence"/>
</dbReference>